<protein>
    <recommendedName>
        <fullName evidence="5">Pentatricopeptide repeat-containing protein</fullName>
    </recommendedName>
</protein>
<dbReference type="GO" id="GO:0003723">
    <property type="term" value="F:RNA binding"/>
    <property type="evidence" value="ECO:0007669"/>
    <property type="project" value="InterPro"/>
</dbReference>
<accession>A0A8T2R9H7</accession>
<dbReference type="InterPro" id="IPR002885">
    <property type="entry name" value="PPR_rpt"/>
</dbReference>
<dbReference type="EMBL" id="CM035434">
    <property type="protein sequence ID" value="KAH7292690.1"/>
    <property type="molecule type" value="Genomic_DNA"/>
</dbReference>
<dbReference type="FunFam" id="1.25.40.10:FF:000144">
    <property type="entry name" value="Pentatricopeptide repeat-containing protein, mitochondrial"/>
    <property type="match status" value="1"/>
</dbReference>
<dbReference type="Proteomes" id="UP000825935">
    <property type="component" value="Chromosome 29"/>
</dbReference>
<dbReference type="Pfam" id="PF13041">
    <property type="entry name" value="PPR_2"/>
    <property type="match status" value="6"/>
</dbReference>
<dbReference type="EMBL" id="CM035434">
    <property type="protein sequence ID" value="KAH7292687.1"/>
    <property type="molecule type" value="Genomic_DNA"/>
</dbReference>
<dbReference type="EMBL" id="CM035434">
    <property type="protein sequence ID" value="KAH7292689.1"/>
    <property type="molecule type" value="Genomic_DNA"/>
</dbReference>
<dbReference type="OrthoDB" id="1882346at2759"/>
<dbReference type="FunFam" id="1.25.40.10:FF:000031">
    <property type="entry name" value="Pentatricopeptide repeat-containing protein mitochondrial"/>
    <property type="match status" value="3"/>
</dbReference>
<dbReference type="GO" id="GO:0048731">
    <property type="term" value="P:system development"/>
    <property type="evidence" value="ECO:0007669"/>
    <property type="project" value="UniProtKB-ARBA"/>
</dbReference>
<feature type="repeat" description="PPR" evidence="2">
    <location>
        <begin position="59"/>
        <end position="93"/>
    </location>
</feature>
<dbReference type="SUPFAM" id="SSF48452">
    <property type="entry name" value="TPR-like"/>
    <property type="match status" value="1"/>
</dbReference>
<evidence type="ECO:0000256" key="2">
    <source>
        <dbReference type="PROSITE-ProRule" id="PRU00708"/>
    </source>
</evidence>
<evidence type="ECO:0000313" key="3">
    <source>
        <dbReference type="EMBL" id="KAH7292690.1"/>
    </source>
</evidence>
<dbReference type="GO" id="GO:0009451">
    <property type="term" value="P:RNA modification"/>
    <property type="evidence" value="ECO:0007669"/>
    <property type="project" value="InterPro"/>
</dbReference>
<dbReference type="FunFam" id="1.25.40.10:FF:000158">
    <property type="entry name" value="pentatricopeptide repeat-containing protein At2g33680"/>
    <property type="match status" value="1"/>
</dbReference>
<dbReference type="NCBIfam" id="TIGR00756">
    <property type="entry name" value="PPR"/>
    <property type="match status" value="7"/>
</dbReference>
<dbReference type="PANTHER" id="PTHR47926">
    <property type="entry name" value="PENTATRICOPEPTIDE REPEAT-CONTAINING PROTEIN"/>
    <property type="match status" value="1"/>
</dbReference>
<dbReference type="EMBL" id="CM035434">
    <property type="protein sequence ID" value="KAH7292691.1"/>
    <property type="molecule type" value="Genomic_DNA"/>
</dbReference>
<evidence type="ECO:0000256" key="1">
    <source>
        <dbReference type="ARBA" id="ARBA00022737"/>
    </source>
</evidence>
<dbReference type="EMBL" id="CM035434">
    <property type="protein sequence ID" value="KAH7292688.1"/>
    <property type="molecule type" value="Genomic_DNA"/>
</dbReference>
<reference evidence="3" key="1">
    <citation type="submission" date="2021-08" db="EMBL/GenBank/DDBJ databases">
        <title>WGS assembly of Ceratopteris richardii.</title>
        <authorList>
            <person name="Marchant D.B."/>
            <person name="Chen G."/>
            <person name="Jenkins J."/>
            <person name="Shu S."/>
            <person name="Leebens-Mack J."/>
            <person name="Grimwood J."/>
            <person name="Schmutz J."/>
            <person name="Soltis P."/>
            <person name="Soltis D."/>
            <person name="Chen Z.-H."/>
        </authorList>
    </citation>
    <scope>NUCLEOTIDE SEQUENCE</scope>
    <source>
        <strain evidence="3">Whitten #5841</strain>
        <tissue evidence="3">Leaf</tissue>
    </source>
</reference>
<feature type="repeat" description="PPR" evidence="2">
    <location>
        <begin position="400"/>
        <end position="434"/>
    </location>
</feature>
<dbReference type="InterPro" id="IPR046960">
    <property type="entry name" value="PPR_At4g14850-like_plant"/>
</dbReference>
<dbReference type="Gene3D" id="1.25.40.10">
    <property type="entry name" value="Tetratricopeptide repeat domain"/>
    <property type="match status" value="5"/>
</dbReference>
<feature type="repeat" description="PPR" evidence="2">
    <location>
        <begin position="263"/>
        <end position="297"/>
    </location>
</feature>
<comment type="caution">
    <text evidence="3">The sequence shown here is derived from an EMBL/GenBank/DDBJ whole genome shotgun (WGS) entry which is preliminary data.</text>
</comment>
<dbReference type="OMA" id="MNVITWT"/>
<dbReference type="PROSITE" id="PS51375">
    <property type="entry name" value="PPR"/>
    <property type="match status" value="8"/>
</dbReference>
<feature type="repeat" description="PPR" evidence="2">
    <location>
        <begin position="161"/>
        <end position="195"/>
    </location>
</feature>
<proteinExistence type="predicted"/>
<dbReference type="EMBL" id="CM035434">
    <property type="protein sequence ID" value="KAH7292692.1"/>
    <property type="molecule type" value="Genomic_DNA"/>
</dbReference>
<keyword evidence="4" id="KW-1185">Reference proteome</keyword>
<keyword evidence="1" id="KW-0677">Repeat</keyword>
<feature type="repeat" description="PPR" evidence="2">
    <location>
        <begin position="365"/>
        <end position="399"/>
    </location>
</feature>
<feature type="repeat" description="PPR" evidence="2">
    <location>
        <begin position="466"/>
        <end position="500"/>
    </location>
</feature>
<dbReference type="InterPro" id="IPR011990">
    <property type="entry name" value="TPR-like_helical_dom_sf"/>
</dbReference>
<feature type="repeat" description="PPR" evidence="2">
    <location>
        <begin position="639"/>
        <end position="669"/>
    </location>
</feature>
<gene>
    <name evidence="3" type="ORF">KP509_29G081200</name>
</gene>
<feature type="repeat" description="PPR" evidence="2">
    <location>
        <begin position="568"/>
        <end position="602"/>
    </location>
</feature>
<dbReference type="Pfam" id="PF01535">
    <property type="entry name" value="PPR"/>
    <property type="match status" value="3"/>
</dbReference>
<organism evidence="3 4">
    <name type="scientific">Ceratopteris richardii</name>
    <name type="common">Triangle waterfern</name>
    <dbReference type="NCBI Taxonomy" id="49495"/>
    <lineage>
        <taxon>Eukaryota</taxon>
        <taxon>Viridiplantae</taxon>
        <taxon>Streptophyta</taxon>
        <taxon>Embryophyta</taxon>
        <taxon>Tracheophyta</taxon>
        <taxon>Polypodiopsida</taxon>
        <taxon>Polypodiidae</taxon>
        <taxon>Polypodiales</taxon>
        <taxon>Pteridineae</taxon>
        <taxon>Pteridaceae</taxon>
        <taxon>Parkerioideae</taxon>
        <taxon>Ceratopteris</taxon>
    </lineage>
</organism>
<dbReference type="PANTHER" id="PTHR47926:SF382">
    <property type="entry name" value="PENTACOTRIPEPTIDE-REPEAT REGION OF PRORP DOMAIN-CONTAINING PROTEIN"/>
    <property type="match status" value="1"/>
</dbReference>
<dbReference type="AlphaFoldDB" id="A0A8T2R9H7"/>
<evidence type="ECO:0000313" key="4">
    <source>
        <dbReference type="Proteomes" id="UP000825935"/>
    </source>
</evidence>
<sequence length="738" mass="80492">MTCIKLKELSHGNRLHADLVKAGMLGNKSDRVNALIDIYNECGALSKTASLLLELPVQTLSVWNKLIGAYVQHGQGERALDCYKCMQTEGVAPNEVTFSCVLKACGNIGALYMGCQVHDEIVKRSLLQHNVVIGNALVDMYAKCGALNKALDVLEGLPIRNVISWTSLISGYAKNGLGKEALACYQRMKSEGVAPNVVTFTCMLKACGSIRALNEGVSLHDEIVVKGLLDKDVMLGNAVVDMYAKCGALAKAHEVFEGIHNCNVVTWNTLIAGYVQEGQVKEALSCFEQMQSEGFVPNAVTLTSILKACGNAKATEVGEKIHEKIDKEGLLGKNVILGTALMDMYIKCGALMKAQEVHEKFTSRDVVSWTTLIEGFSQHSQVEEALNCIKQMQREGITPNTITFSCILRACGSIGDLEIGKQIHDEIINQGLGISDMLGTALVDMYARCGALPKAHQVLEELPTRTVACWTALIDGYAQEGQGEEALRCFEKMQHEGFPPDALTFVCALKACSSIGVVDKGKEIHDQVSRQGLLHENIILGTALVDMYAKCGALEKACTLLEELPASDAVPWNTLIAGYAQQGQSEQVLECFKKMESKGISPDAFTMFCILNACNHSGLVDEAQIYFANFSSKHGTKLDLEHYTCMIDLYGRAGHLEKAVTIFQKMPHSTSNVALHALLGACCKWRDVKMGRWAFEQAVQIDKSDATPYIYMANIYAHLGMHEYADAIGVMREEFGGS</sequence>
<name>A0A8T2R9H7_CERRI</name>
<evidence type="ECO:0008006" key="5">
    <source>
        <dbReference type="Google" id="ProtNLM"/>
    </source>
</evidence>